<dbReference type="InterPro" id="IPR013783">
    <property type="entry name" value="Ig-like_fold"/>
</dbReference>
<feature type="non-terminal residue" evidence="2">
    <location>
        <position position="362"/>
    </location>
</feature>
<reference evidence="2" key="1">
    <citation type="submission" date="2018-05" db="EMBL/GenBank/DDBJ databases">
        <authorList>
            <person name="Lanie J.A."/>
            <person name="Ng W.-L."/>
            <person name="Kazmierczak K.M."/>
            <person name="Andrzejewski T.M."/>
            <person name="Davidsen T.M."/>
            <person name="Wayne K.J."/>
            <person name="Tettelin H."/>
            <person name="Glass J.I."/>
            <person name="Rusch D."/>
            <person name="Podicherti R."/>
            <person name="Tsui H.-C.T."/>
            <person name="Winkler M.E."/>
        </authorList>
    </citation>
    <scope>NUCLEOTIDE SEQUENCE</scope>
</reference>
<feature type="region of interest" description="Disordered" evidence="1">
    <location>
        <begin position="273"/>
        <end position="304"/>
    </location>
</feature>
<proteinExistence type="predicted"/>
<feature type="compositionally biased region" description="Polar residues" evidence="1">
    <location>
        <begin position="273"/>
        <end position="293"/>
    </location>
</feature>
<dbReference type="EMBL" id="UINC01064744">
    <property type="protein sequence ID" value="SVB93700.1"/>
    <property type="molecule type" value="Genomic_DNA"/>
</dbReference>
<evidence type="ECO:0000256" key="1">
    <source>
        <dbReference type="SAM" id="MobiDB-lite"/>
    </source>
</evidence>
<dbReference type="Pfam" id="PF22352">
    <property type="entry name" value="K319L-like_PKD"/>
    <property type="match status" value="1"/>
</dbReference>
<protein>
    <recommendedName>
        <fullName evidence="3">LTD domain-containing protein</fullName>
    </recommendedName>
</protein>
<gene>
    <name evidence="2" type="ORF">METZ01_LOCUS246554</name>
</gene>
<evidence type="ECO:0000313" key="2">
    <source>
        <dbReference type="EMBL" id="SVB93700.1"/>
    </source>
</evidence>
<accession>A0A382I243</accession>
<sequence length="362" mass="39040">MVPVFSYLFCQDPIISVWYIGTRVAGGGPYNHYIELFNPTEEPINLSQYALIKGHGQSNNVEQQSGWGNTLSNSGVSFNRLPSFILFPGQSYGVSRDVSHESLQNHADLILEDECVLSISGDDAVGLFKGEGNLDAVLATTDSIPLDCIGNPYEDPGQSWQVSGETGPTNSTNTTGYGVTRFAILTRKPEVCYGNAGNWNSSRGCVTDSCTNWITDTPQTSYEESEWDVHACHYPDADGNMGPGFEPDTNPNCDEDILVMDSYINTCELSENQTPTSEAGLDQTTSYSQTVTLDGSGSSDSDGTIEAYQWSQLSGTSVTLSAPGEATTTFTAPNEENILVFSLTITDQLGGTDRDTISVLVQ</sequence>
<name>A0A382I243_9ZZZZ</name>
<dbReference type="AlphaFoldDB" id="A0A382I243"/>
<organism evidence="2">
    <name type="scientific">marine metagenome</name>
    <dbReference type="NCBI Taxonomy" id="408172"/>
    <lineage>
        <taxon>unclassified sequences</taxon>
        <taxon>metagenomes</taxon>
        <taxon>ecological metagenomes</taxon>
    </lineage>
</organism>
<evidence type="ECO:0008006" key="3">
    <source>
        <dbReference type="Google" id="ProtNLM"/>
    </source>
</evidence>
<dbReference type="Gene3D" id="2.60.40.10">
    <property type="entry name" value="Immunoglobulins"/>
    <property type="match status" value="1"/>
</dbReference>